<proteinExistence type="predicted"/>
<dbReference type="Pfam" id="PF01370">
    <property type="entry name" value="Epimerase"/>
    <property type="match status" value="1"/>
</dbReference>
<evidence type="ECO:0000313" key="3">
    <source>
        <dbReference type="EMBL" id="GAB1252226.1"/>
    </source>
</evidence>
<organism evidence="3 4">
    <name type="scientific">Porphyromonas miyakawae</name>
    <dbReference type="NCBI Taxonomy" id="3137470"/>
    <lineage>
        <taxon>Bacteria</taxon>
        <taxon>Pseudomonadati</taxon>
        <taxon>Bacteroidota</taxon>
        <taxon>Bacteroidia</taxon>
        <taxon>Bacteroidales</taxon>
        <taxon>Porphyromonadaceae</taxon>
        <taxon>Porphyromonas</taxon>
    </lineage>
</organism>
<name>A0ABQ0E3E1_9PORP</name>
<evidence type="ECO:0000313" key="4">
    <source>
        <dbReference type="Proteomes" id="UP001628220"/>
    </source>
</evidence>
<dbReference type="RefSeq" id="WP_411915986.1">
    <property type="nucleotide sequence ID" value="NZ_BAAFSF010000004.1"/>
</dbReference>
<feature type="transmembrane region" description="Helical" evidence="1">
    <location>
        <begin position="251"/>
        <end position="269"/>
    </location>
</feature>
<keyword evidence="1" id="KW-1133">Transmembrane helix</keyword>
<accession>A0ABQ0E3E1</accession>
<keyword evidence="4" id="KW-1185">Reference proteome</keyword>
<dbReference type="Proteomes" id="UP001628220">
    <property type="component" value="Unassembled WGS sequence"/>
</dbReference>
<dbReference type="Gene3D" id="3.40.50.720">
    <property type="entry name" value="NAD(P)-binding Rossmann-like Domain"/>
    <property type="match status" value="1"/>
</dbReference>
<gene>
    <name evidence="3" type="ORF">Tsumi_13320</name>
</gene>
<evidence type="ECO:0000256" key="1">
    <source>
        <dbReference type="SAM" id="Phobius"/>
    </source>
</evidence>
<dbReference type="InterPro" id="IPR001509">
    <property type="entry name" value="Epimerase_deHydtase"/>
</dbReference>
<reference evidence="3 4" key="1">
    <citation type="journal article" date="2025" name="Int. J. Syst. Evol. Microbiol.">
        <title>Desulfovibrio falkowii sp. nov., Porphyromonas miyakawae sp. nov., Mediterraneibacter flintii sp. nov. and Owariibacterium komagatae gen. nov., sp. nov., isolated from human faeces.</title>
        <authorList>
            <person name="Hamaguchi T."/>
            <person name="Ohara M."/>
            <person name="Hisatomi A."/>
            <person name="Sekiguchi K."/>
            <person name="Takeda J.I."/>
            <person name="Ueyama J."/>
            <person name="Ito M."/>
            <person name="Nishiwaki H."/>
            <person name="Ogi T."/>
            <person name="Hirayama M."/>
            <person name="Ohkuma M."/>
            <person name="Sakamoto M."/>
            <person name="Ohno K."/>
        </authorList>
    </citation>
    <scope>NUCLEOTIDE SEQUENCE [LARGE SCALE GENOMIC DNA]</scope>
    <source>
        <strain evidence="3 4">13CB11C</strain>
    </source>
</reference>
<dbReference type="InterPro" id="IPR036291">
    <property type="entry name" value="NAD(P)-bd_dom_sf"/>
</dbReference>
<feature type="domain" description="NAD-dependent epimerase/dehydratase" evidence="2">
    <location>
        <begin position="4"/>
        <end position="215"/>
    </location>
</feature>
<evidence type="ECO:0000259" key="2">
    <source>
        <dbReference type="Pfam" id="PF01370"/>
    </source>
</evidence>
<sequence>MKVSIVGGSGFIGTRLVELLLQRGYEVVIVDKAMSAHYPALTRIADVRDEAALDQVIDADSDVVIHLAAEHKDNVHPIELYYEVNVQGMRNLLAVLGRKGIKQIVFTSSVAIYGLNEGDSTEESPIAPFNDYGKSKYQAEQVLEEWSAQDVTRRAVVLRPCVVFGERNRGNVYNLLHSIVNKSFMMVGKGNNHKSMGYVGNLCEFIAFLLTRGIATGVEVYNYADKPDLTMKQLVAVVESTLGRKLIRLRIPYWLGIMGGTFFDFVAWIRRKPMTISSIRIKKFCASTVVNANKAHAISFTPPYTLPDALKRTIEYEFPEHCSKAVR</sequence>
<dbReference type="SUPFAM" id="SSF51735">
    <property type="entry name" value="NAD(P)-binding Rossmann-fold domains"/>
    <property type="match status" value="1"/>
</dbReference>
<keyword evidence="1" id="KW-0472">Membrane</keyword>
<dbReference type="InterPro" id="IPR050177">
    <property type="entry name" value="Lipid_A_modif_metabolic_enz"/>
</dbReference>
<dbReference type="PANTHER" id="PTHR43245">
    <property type="entry name" value="BIFUNCTIONAL POLYMYXIN RESISTANCE PROTEIN ARNA"/>
    <property type="match status" value="1"/>
</dbReference>
<comment type="caution">
    <text evidence="3">The sequence shown here is derived from an EMBL/GenBank/DDBJ whole genome shotgun (WGS) entry which is preliminary data.</text>
</comment>
<keyword evidence="1" id="KW-0812">Transmembrane</keyword>
<protein>
    <submittedName>
        <fullName evidence="3">N-acetyl-alpha-D-glucosaminyl-diphospho-ditrans, octacis-undecaprenol 4-epimerase</fullName>
    </submittedName>
</protein>
<dbReference type="EMBL" id="BAAFSF010000004">
    <property type="protein sequence ID" value="GAB1252226.1"/>
    <property type="molecule type" value="Genomic_DNA"/>
</dbReference>